<keyword evidence="3" id="KW-1185">Reference proteome</keyword>
<dbReference type="Pfam" id="PF20062">
    <property type="entry name" value="DUF6461"/>
    <property type="match status" value="1"/>
</dbReference>
<sequence length="237" mass="26164">MATTDPLTSFRWLDASESRAEPLGEIFSVGFFHDLDPSEVVRRFSKGNDSGQGSDFEGLNHRVAEFLAKTGGVHGGGHVGVFRAGAWSVAIEPVGWWMTDRTALAELSRGCSVLAITIHGYAEHSLEYAVDGTIVTGHRLEHPHDRWGCDPDRLNDYMRELSMDLEPDLTDNDHISDPEDDESDYDPWDISYSSPVPRAFALAAKVTGVSFTADMLDQPMLIGPTDYRWTPPDHTAA</sequence>
<dbReference type="EMBL" id="CP059399">
    <property type="protein sequence ID" value="QLY28065.1"/>
    <property type="molecule type" value="Genomic_DNA"/>
</dbReference>
<evidence type="ECO:0000313" key="2">
    <source>
        <dbReference type="EMBL" id="QLY28065.1"/>
    </source>
</evidence>
<reference evidence="2 3" key="1">
    <citation type="submission" date="2020-07" db="EMBL/GenBank/DDBJ databases">
        <authorList>
            <person name="Zhuang K."/>
            <person name="Ran Y."/>
        </authorList>
    </citation>
    <scope>NUCLEOTIDE SEQUENCE [LARGE SCALE GENOMIC DNA]</scope>
    <source>
        <strain evidence="2 3">WCH-YHL-001</strain>
    </source>
</reference>
<feature type="compositionally biased region" description="Acidic residues" evidence="1">
    <location>
        <begin position="178"/>
        <end position="187"/>
    </location>
</feature>
<evidence type="ECO:0000313" key="3">
    <source>
        <dbReference type="Proteomes" id="UP000515512"/>
    </source>
</evidence>
<evidence type="ECO:0000256" key="1">
    <source>
        <dbReference type="SAM" id="MobiDB-lite"/>
    </source>
</evidence>
<dbReference type="InterPro" id="IPR045592">
    <property type="entry name" value="DUF6461"/>
</dbReference>
<dbReference type="Proteomes" id="UP000515512">
    <property type="component" value="Chromosome"/>
</dbReference>
<protein>
    <submittedName>
        <fullName evidence="2">Uncharacterized protein</fullName>
    </submittedName>
</protein>
<name>A0A7D6ZKW4_9NOCA</name>
<accession>A0A7D6ZKW4</accession>
<dbReference type="KEGG" id="nhu:H0264_21955"/>
<proteinExistence type="predicted"/>
<gene>
    <name evidence="2" type="ORF">H0264_21955</name>
</gene>
<organism evidence="2 3">
    <name type="scientific">Nocardia huaxiensis</name>
    <dbReference type="NCBI Taxonomy" id="2755382"/>
    <lineage>
        <taxon>Bacteria</taxon>
        <taxon>Bacillati</taxon>
        <taxon>Actinomycetota</taxon>
        <taxon>Actinomycetes</taxon>
        <taxon>Mycobacteriales</taxon>
        <taxon>Nocardiaceae</taxon>
        <taxon>Nocardia</taxon>
    </lineage>
</organism>
<dbReference type="AlphaFoldDB" id="A0A7D6ZKW4"/>
<feature type="region of interest" description="Disordered" evidence="1">
    <location>
        <begin position="167"/>
        <end position="188"/>
    </location>
</feature>